<accession>A0AA37LYG4</accession>
<dbReference type="AlphaFoldDB" id="A0AA37LYG4"/>
<evidence type="ECO:0000256" key="2">
    <source>
        <dbReference type="SAM" id="Phobius"/>
    </source>
</evidence>
<keyword evidence="2" id="KW-0812">Transmembrane</keyword>
<keyword evidence="4" id="KW-1185">Reference proteome</keyword>
<organism evidence="3 4">
    <name type="scientific">Colletotrichum liriopes</name>
    <dbReference type="NCBI Taxonomy" id="708192"/>
    <lineage>
        <taxon>Eukaryota</taxon>
        <taxon>Fungi</taxon>
        <taxon>Dikarya</taxon>
        <taxon>Ascomycota</taxon>
        <taxon>Pezizomycotina</taxon>
        <taxon>Sordariomycetes</taxon>
        <taxon>Hypocreomycetidae</taxon>
        <taxon>Glomerellales</taxon>
        <taxon>Glomerellaceae</taxon>
        <taxon>Colletotrichum</taxon>
        <taxon>Colletotrichum spaethianum species complex</taxon>
    </lineage>
</organism>
<comment type="caution">
    <text evidence="3">The sequence shown here is derived from an EMBL/GenBank/DDBJ whole genome shotgun (WGS) entry which is preliminary data.</text>
</comment>
<protein>
    <submittedName>
        <fullName evidence="3">Uncharacterized protein</fullName>
    </submittedName>
</protein>
<feature type="region of interest" description="Disordered" evidence="1">
    <location>
        <begin position="62"/>
        <end position="98"/>
    </location>
</feature>
<evidence type="ECO:0000313" key="4">
    <source>
        <dbReference type="Proteomes" id="UP001055172"/>
    </source>
</evidence>
<keyword evidence="2" id="KW-1133">Transmembrane helix</keyword>
<sequence length="432" mass="43717">MPSADRATAPSSGGPRGAEAGEELQLLAHELVLPVLLQEQRVQLGLGVLSVRVRDVGLVEGGEELGGAGPGGRDEGAGRDMGGEAEAEAEAGVGGGGAGEAAGVGGDVGVLRHRVCRGVRELLVEEGGAIVQKMVDVVVGQALPEVPVDPDTFCGARRLRLVFFFLFFLFLFSFPSALALGDWRGGGGEALGTPLALEVLGGGGLCRGGVLEVCLAVPSQSSSFDRLRSRTAVFLVVGVDTGDKLAEEGAADVVGGDGGVVGGLPHGGDAGDGGVVLTGLGAELETELDGLADLHGLLGVDELAAVLGLGCHPFLLVDDAQELGEMVGRVQLPQEGRPVQDMGPHAMVLPATMDGPSHLPPPVVDVLEGLGHVRLLDGGVVEGGEEDGDQALDLVIPARAHSDVVAGAAGGTRGRGAVRHGFKRERTGNKQQ</sequence>
<feature type="compositionally biased region" description="Basic and acidic residues" evidence="1">
    <location>
        <begin position="72"/>
        <end position="82"/>
    </location>
</feature>
<reference evidence="3 4" key="1">
    <citation type="submission" date="2021-07" db="EMBL/GenBank/DDBJ databases">
        <title>Genome data of Colletotrichum spaethianum.</title>
        <authorList>
            <person name="Utami Y.D."/>
            <person name="Hiruma K."/>
        </authorList>
    </citation>
    <scope>NUCLEOTIDE SEQUENCE [LARGE SCALE GENOMIC DNA]</scope>
    <source>
        <strain evidence="3 4">MAFF 242679</strain>
    </source>
</reference>
<dbReference type="Proteomes" id="UP001055172">
    <property type="component" value="Unassembled WGS sequence"/>
</dbReference>
<gene>
    <name evidence="3" type="ORF">ColLi_12221</name>
</gene>
<evidence type="ECO:0000256" key="1">
    <source>
        <dbReference type="SAM" id="MobiDB-lite"/>
    </source>
</evidence>
<feature type="transmembrane region" description="Helical" evidence="2">
    <location>
        <begin position="161"/>
        <end position="181"/>
    </location>
</feature>
<keyword evidence="2" id="KW-0472">Membrane</keyword>
<name>A0AA37LYG4_9PEZI</name>
<evidence type="ECO:0000313" key="3">
    <source>
        <dbReference type="EMBL" id="GJC89382.1"/>
    </source>
</evidence>
<dbReference type="EMBL" id="BPPX01000040">
    <property type="protein sequence ID" value="GJC89382.1"/>
    <property type="molecule type" value="Genomic_DNA"/>
</dbReference>
<proteinExistence type="predicted"/>
<feature type="region of interest" description="Disordered" evidence="1">
    <location>
        <begin position="408"/>
        <end position="432"/>
    </location>
</feature>